<evidence type="ECO:0000313" key="1">
    <source>
        <dbReference type="EMBL" id="EDO13569.1"/>
    </source>
</evidence>
<evidence type="ECO:0000313" key="2">
    <source>
        <dbReference type="Proteomes" id="UP000005475"/>
    </source>
</evidence>
<dbReference type="AlphaFoldDB" id="A0AAN3ABK9"/>
<dbReference type="Proteomes" id="UP000005475">
    <property type="component" value="Unassembled WGS sequence"/>
</dbReference>
<organism evidence="1 2">
    <name type="scientific">Bacteroides ovatus (strain ATCC 8483 / DSM 1896 / JCM 5824 / BCRC 10623 / CCUG 4943 / NCTC 11153)</name>
    <dbReference type="NCBI Taxonomy" id="411476"/>
    <lineage>
        <taxon>Bacteria</taxon>
        <taxon>Pseudomonadati</taxon>
        <taxon>Bacteroidota</taxon>
        <taxon>Bacteroidia</taxon>
        <taxon>Bacteroidales</taxon>
        <taxon>Bacteroidaceae</taxon>
        <taxon>Bacteroides</taxon>
    </lineage>
</organism>
<accession>A0AAN3ABK9</accession>
<dbReference type="EMBL" id="AAXF02000037">
    <property type="protein sequence ID" value="EDO13569.1"/>
    <property type="molecule type" value="Genomic_DNA"/>
</dbReference>
<comment type="caution">
    <text evidence="1">The sequence shown here is derived from an EMBL/GenBank/DDBJ whole genome shotgun (WGS) entry which is preliminary data.</text>
</comment>
<reference evidence="2" key="2">
    <citation type="submission" date="2007-04" db="EMBL/GenBank/DDBJ databases">
        <title>Draft genome sequence of Bacteroides ovatus (ATCC 8483).</title>
        <authorList>
            <person name="Sudarsanam P."/>
            <person name="Ley R."/>
            <person name="Guruge J."/>
            <person name="Turnbaugh P.J."/>
            <person name="Mahowald M."/>
            <person name="Liep D."/>
            <person name="Gordon J."/>
        </authorList>
    </citation>
    <scope>NUCLEOTIDE SEQUENCE [LARGE SCALE GENOMIC DNA]</scope>
    <source>
        <strain evidence="2">ATCC 8483 / DSM 1896 / JCM 5824 / BCRC 10623 / CCUG 4943 / NCTC 11153</strain>
    </source>
</reference>
<gene>
    <name evidence="1" type="ORF">BACOVA_00762</name>
</gene>
<protein>
    <submittedName>
        <fullName evidence="1">Uncharacterized protein</fullName>
    </submittedName>
</protein>
<proteinExistence type="predicted"/>
<name>A0AAN3ABK9_BACO1</name>
<sequence length="36" mass="4328">MGIYNRGELSFSRLITLFREKRLLIRKLFANQISNE</sequence>
<reference evidence="1 2" key="1">
    <citation type="submission" date="2007-03" db="EMBL/GenBank/DDBJ databases">
        <authorList>
            <person name="Fulton L."/>
            <person name="Clifton S."/>
            <person name="Fulton B."/>
            <person name="Xu J."/>
            <person name="Minx P."/>
            <person name="Pepin K.H."/>
            <person name="Johnson M."/>
            <person name="Thiruvilangam P."/>
            <person name="Bhonagiri V."/>
            <person name="Nash W.E."/>
            <person name="Mardis E.R."/>
            <person name="Wilson R.K."/>
        </authorList>
    </citation>
    <scope>NUCLEOTIDE SEQUENCE [LARGE SCALE GENOMIC DNA]</scope>
    <source>
        <strain evidence="2">ATCC 8483 / DSM 1896 / JCM 5824 / BCRC 10623 / CCUG 4943 / NCTC 11153</strain>
    </source>
</reference>